<feature type="transmembrane region" description="Helical" evidence="6">
    <location>
        <begin position="403"/>
        <end position="428"/>
    </location>
</feature>
<dbReference type="PANTHER" id="PTHR19432:SF35">
    <property type="entry name" value="SOLUTE CARRIER FAMILY 45 MEMBER 3 ISOFORM X1"/>
    <property type="match status" value="1"/>
</dbReference>
<feature type="transmembrane region" description="Helical" evidence="6">
    <location>
        <begin position="195"/>
        <end position="216"/>
    </location>
</feature>
<keyword evidence="3 6" id="KW-0812">Transmembrane</keyword>
<name>A0ABN9YD73_9DINO</name>
<evidence type="ECO:0000256" key="2">
    <source>
        <dbReference type="ARBA" id="ARBA00022448"/>
    </source>
</evidence>
<feature type="transmembrane region" description="Helical" evidence="6">
    <location>
        <begin position="55"/>
        <end position="80"/>
    </location>
</feature>
<evidence type="ECO:0000256" key="4">
    <source>
        <dbReference type="ARBA" id="ARBA00022989"/>
    </source>
</evidence>
<keyword evidence="4 6" id="KW-1133">Transmembrane helix</keyword>
<keyword evidence="8" id="KW-1185">Reference proteome</keyword>
<dbReference type="EMBL" id="CAUYUJ010022093">
    <property type="protein sequence ID" value="CAK0908888.1"/>
    <property type="molecule type" value="Genomic_DNA"/>
</dbReference>
<dbReference type="PANTHER" id="PTHR19432">
    <property type="entry name" value="SUGAR TRANSPORTER"/>
    <property type="match status" value="1"/>
</dbReference>
<keyword evidence="5 6" id="KW-0472">Membrane</keyword>
<evidence type="ECO:0000256" key="1">
    <source>
        <dbReference type="ARBA" id="ARBA00004141"/>
    </source>
</evidence>
<feature type="transmembrane region" description="Helical" evidence="6">
    <location>
        <begin position="168"/>
        <end position="188"/>
    </location>
</feature>
<evidence type="ECO:0008006" key="9">
    <source>
        <dbReference type="Google" id="ProtNLM"/>
    </source>
</evidence>
<feature type="transmembrane region" description="Helical" evidence="6">
    <location>
        <begin position="100"/>
        <end position="118"/>
    </location>
</feature>
<proteinExistence type="predicted"/>
<protein>
    <recommendedName>
        <fullName evidence="9">Solute carrier family 40 protein</fullName>
    </recommendedName>
</protein>
<evidence type="ECO:0000313" key="7">
    <source>
        <dbReference type="EMBL" id="CAK0908888.1"/>
    </source>
</evidence>
<comment type="subcellular location">
    <subcellularLocation>
        <location evidence="1">Membrane</location>
        <topology evidence="1">Multi-pass membrane protein</topology>
    </subcellularLocation>
</comment>
<evidence type="ECO:0000256" key="6">
    <source>
        <dbReference type="SAM" id="Phobius"/>
    </source>
</evidence>
<organism evidence="7 8">
    <name type="scientific">Prorocentrum cordatum</name>
    <dbReference type="NCBI Taxonomy" id="2364126"/>
    <lineage>
        <taxon>Eukaryota</taxon>
        <taxon>Sar</taxon>
        <taxon>Alveolata</taxon>
        <taxon>Dinophyceae</taxon>
        <taxon>Prorocentrales</taxon>
        <taxon>Prorocentraceae</taxon>
        <taxon>Prorocentrum</taxon>
    </lineage>
</organism>
<feature type="transmembrane region" description="Helical" evidence="6">
    <location>
        <begin position="364"/>
        <end position="391"/>
    </location>
</feature>
<dbReference type="Proteomes" id="UP001189429">
    <property type="component" value="Unassembled WGS sequence"/>
</dbReference>
<comment type="caution">
    <text evidence="7">The sequence shown here is derived from an EMBL/GenBank/DDBJ whole genome shotgun (WGS) entry which is preliminary data.</text>
</comment>
<accession>A0ABN9YD73</accession>
<keyword evidence="2" id="KW-0813">Transport</keyword>
<evidence type="ECO:0000256" key="3">
    <source>
        <dbReference type="ARBA" id="ARBA00022692"/>
    </source>
</evidence>
<feature type="transmembrane region" description="Helical" evidence="6">
    <location>
        <begin position="130"/>
        <end position="148"/>
    </location>
</feature>
<evidence type="ECO:0000256" key="5">
    <source>
        <dbReference type="ARBA" id="ARBA00023136"/>
    </source>
</evidence>
<dbReference type="Pfam" id="PF13347">
    <property type="entry name" value="MFS_2"/>
    <property type="match status" value="1"/>
</dbReference>
<feature type="transmembrane region" description="Helical" evidence="6">
    <location>
        <begin position="339"/>
        <end position="358"/>
    </location>
</feature>
<dbReference type="Gene3D" id="1.20.1250.20">
    <property type="entry name" value="MFS general substrate transporter like domains"/>
    <property type="match status" value="1"/>
</dbReference>
<dbReference type="SUPFAM" id="SSF103473">
    <property type="entry name" value="MFS general substrate transporter"/>
    <property type="match status" value="1"/>
</dbReference>
<evidence type="ECO:0000313" key="8">
    <source>
        <dbReference type="Proteomes" id="UP001189429"/>
    </source>
</evidence>
<feature type="transmembrane region" description="Helical" evidence="6">
    <location>
        <begin position="315"/>
        <end position="332"/>
    </location>
</feature>
<feature type="transmembrane region" description="Helical" evidence="6">
    <location>
        <begin position="28"/>
        <end position="48"/>
    </location>
</feature>
<sequence length="478" mass="50293">MTYTVAARVNHNSDDESRPADTAAGMSLWKLSLVALPMLTVQAFWVFLMPCSAPYLLRLGLSTSVATLNNLAGPITGFFTGPLVSAMSDSLTSPYGRRRPVIVVGLALTWVAGVLFTLSEHVLPASTAPLMAAPMFWVLDVTINILQAPHRALVADLSSDAQQVPMQTVIVCMQAVGTLTGFSIMTIFDVPAEHMLELVVLVCLLNTLAVAVQFSVAEERPAAHAAQHSTDVRGRVLAPVLDVIEAAKGSSFRFRHLAAVQCLLTVGGSTWGLYAGQWFGVCVYQGDPHAPPGSAGHDAYAAGLRQFAHAGQSKAVFVLAASLVVISILRRTEVRPMTIYAALICAGAAASTAAAFFVQHNGMFALLCANLSGLPFAGASAIPFGIVAAFSKRDESQGERSSIALNMSFLNCASTFGQQLCTLTLAVIEGNIDLAQALPIMFIVAAAAEALAAAGAYLVDDTIEQKSTDTELKGKILA</sequence>
<feature type="transmembrane region" description="Helical" evidence="6">
    <location>
        <begin position="440"/>
        <end position="459"/>
    </location>
</feature>
<gene>
    <name evidence="7" type="ORF">PCOR1329_LOCUS83452</name>
</gene>
<dbReference type="InterPro" id="IPR036259">
    <property type="entry name" value="MFS_trans_sf"/>
</dbReference>
<reference evidence="7" key="1">
    <citation type="submission" date="2023-10" db="EMBL/GenBank/DDBJ databases">
        <authorList>
            <person name="Chen Y."/>
            <person name="Shah S."/>
            <person name="Dougan E. K."/>
            <person name="Thang M."/>
            <person name="Chan C."/>
        </authorList>
    </citation>
    <scope>NUCLEOTIDE SEQUENCE [LARGE SCALE GENOMIC DNA]</scope>
</reference>